<feature type="compositionally biased region" description="Polar residues" evidence="1">
    <location>
        <begin position="56"/>
        <end position="84"/>
    </location>
</feature>
<dbReference type="VEuPathDB" id="CryptoDB:Cvel_8321"/>
<sequence>MDDALPGFCTGEPSVRYALGGTIVYHDSFLLKSEDGNPISGSSSSVEDALCDSSERTSLSLDAKSSSKPSVQRRNSATRDNTACSRAKQRPPHSVVATAPFDSLSSSLTVTTDKEKKKELSEDATSDSGPGTLLGEETADICLEPAGATHPTRDLLPLEKCGGGEEEEPFEKTPEWNVTDGCVKFPKHPRPGMPCSFHSFKPKTSKQVRDRQDPSVYTLVLKSDGGLSNRPCQWSVSPPGRQSFGQARRQAELWAGKKAGRTLGRQEGRQSFGQARRQAELWAGGKAGRALGRREGRQNFGQARRQAELWAGEKAGRALGRQEGRQSFGQARRQAELWAGEKAGRTLGRREGRQSFGQARRQAEVWAGKKAGRTLGRQKSRAGVRTKSFLAPSQCLVALPFLLSFARIPSGFVLHGNVGLRYFGCP</sequence>
<evidence type="ECO:0000313" key="2">
    <source>
        <dbReference type="EMBL" id="CUC10363.1"/>
    </source>
</evidence>
<evidence type="ECO:0000256" key="1">
    <source>
        <dbReference type="SAM" id="MobiDB-lite"/>
    </source>
</evidence>
<protein>
    <submittedName>
        <fullName evidence="2">Uncharacterized protein</fullName>
    </submittedName>
</protein>
<organism evidence="2">
    <name type="scientific">Chromera velia CCMP2878</name>
    <dbReference type="NCBI Taxonomy" id="1169474"/>
    <lineage>
        <taxon>Eukaryota</taxon>
        <taxon>Sar</taxon>
        <taxon>Alveolata</taxon>
        <taxon>Colpodellida</taxon>
        <taxon>Chromeraceae</taxon>
        <taxon>Chromera</taxon>
    </lineage>
</organism>
<dbReference type="EMBL" id="CDMZ01003734">
    <property type="protein sequence ID" value="CUC10363.1"/>
    <property type="molecule type" value="Genomic_DNA"/>
</dbReference>
<name>A0A0K6SA06_9ALVE</name>
<feature type="region of interest" description="Disordered" evidence="1">
    <location>
        <begin position="35"/>
        <end position="135"/>
    </location>
</feature>
<reference evidence="2" key="1">
    <citation type="submission" date="2014-11" db="EMBL/GenBank/DDBJ databases">
        <title>Molecular phylogeny of cliff fern family Woodsiaceae with morphological implications.</title>
        <authorList>
            <person name="Shao Y.-Z."/>
            <person name="Wei R."/>
            <person name="Zhang X.-C."/>
        </authorList>
    </citation>
    <scope>NUCLEOTIDE SEQUENCE</scope>
</reference>
<accession>A0A0K6SA06</accession>
<gene>
    <name evidence="2" type="ORF">Cvel_8321.t2</name>
</gene>
<feature type="compositionally biased region" description="Basic and acidic residues" evidence="1">
    <location>
        <begin position="112"/>
        <end position="121"/>
    </location>
</feature>
<dbReference type="AlphaFoldDB" id="A0A0K6SA06"/>
<proteinExistence type="predicted"/>